<dbReference type="RefSeq" id="WP_141915935.1">
    <property type="nucleotide sequence ID" value="NZ_BAAAYS010000026.1"/>
</dbReference>
<dbReference type="AlphaFoldDB" id="A0A543I5R4"/>
<accession>A0A543I5R4</accession>
<name>A0A543I5R4_9MICO</name>
<dbReference type="NCBIfam" id="TIGR04089">
    <property type="entry name" value="exp_by_SipW_III"/>
    <property type="match status" value="1"/>
</dbReference>
<comment type="caution">
    <text evidence="1">The sequence shown here is derived from an EMBL/GenBank/DDBJ whole genome shotgun (WGS) entry which is preliminary data.</text>
</comment>
<proteinExistence type="predicted"/>
<dbReference type="EMBL" id="VFPN01000001">
    <property type="protein sequence ID" value="TQM65943.1"/>
    <property type="molecule type" value="Genomic_DNA"/>
</dbReference>
<evidence type="ECO:0000313" key="1">
    <source>
        <dbReference type="EMBL" id="TQM65943.1"/>
    </source>
</evidence>
<evidence type="ECO:0000313" key="2">
    <source>
        <dbReference type="Proteomes" id="UP000318331"/>
    </source>
</evidence>
<keyword evidence="2" id="KW-1185">Reference proteome</keyword>
<sequence length="197" mass="20292">MNKLSKGIIVSGLGVALLLGTGGSLALWNVTSESQAGEISTGDLNLTVPTTGQKWEANVGGSWVDIDISTYRIVPGDLVRLTQPLTVTLTGNNMKAKLTVDTANAITATAQGSVPGNFLTVTSAFPTAPAGETAPTQVGTTNVWQFNGPLVGGTATYTQQITFAFSSATTGRTGALATIDLSKTNFVLEQVYTNPPA</sequence>
<organism evidence="1 2">
    <name type="scientific">Klugiella xanthotipulae</name>
    <dbReference type="NCBI Taxonomy" id="244735"/>
    <lineage>
        <taxon>Bacteria</taxon>
        <taxon>Bacillati</taxon>
        <taxon>Actinomycetota</taxon>
        <taxon>Actinomycetes</taxon>
        <taxon>Micrococcales</taxon>
        <taxon>Microbacteriaceae</taxon>
        <taxon>Klugiella</taxon>
    </lineage>
</organism>
<protein>
    <submittedName>
        <fullName evidence="1">Alternate signal-mediated exported protein</fullName>
    </submittedName>
</protein>
<reference evidence="1 2" key="1">
    <citation type="submission" date="2019-06" db="EMBL/GenBank/DDBJ databases">
        <title>Sequencing the genomes of 1000 actinobacteria strains.</title>
        <authorList>
            <person name="Klenk H.-P."/>
        </authorList>
    </citation>
    <scope>NUCLEOTIDE SEQUENCE [LARGE SCALE GENOMIC DNA]</scope>
    <source>
        <strain evidence="1 2">DSM 18031</strain>
    </source>
</reference>
<dbReference type="InterPro" id="IPR024006">
    <property type="entry name" value="Alt_signal_exp_actinobact"/>
</dbReference>
<gene>
    <name evidence="1" type="ORF">FB466_0763</name>
</gene>
<dbReference type="OrthoDB" id="5074432at2"/>
<dbReference type="Proteomes" id="UP000318331">
    <property type="component" value="Unassembled WGS sequence"/>
</dbReference>